<sequence>MRKAYFTFVFLTVIGTACEKEINVDLQRTEDMVVVEGIIEQGSFPMVRISKSLNYFSRITPQQLLESFVHNAAVTVSNGVQTHRLREYRTDTTGGIALYFYTVDTADMQTAFFGEPGKSYTLRIETEGQTFHSITTIPEPKFRIDTMWWKFGKEEDSNRAEILLKVTDPPERGNYFRYFTSLNRGRFLPALSSVFDDQVVNGTSFDVVVAPGVDKNRSSGISGDYGFFDKGDTVTLKFCNIDHNTYDFWRTAEFAYSSAGNPFSSPTRTMGNVKGALGYWGGYSVALKTIIIPK</sequence>
<organism evidence="1 2">
    <name type="scientific">Chitinophaga chungangae</name>
    <dbReference type="NCBI Taxonomy" id="2821488"/>
    <lineage>
        <taxon>Bacteria</taxon>
        <taxon>Pseudomonadati</taxon>
        <taxon>Bacteroidota</taxon>
        <taxon>Chitinophagia</taxon>
        <taxon>Chitinophagales</taxon>
        <taxon>Chitinophagaceae</taxon>
        <taxon>Chitinophaga</taxon>
    </lineage>
</organism>
<evidence type="ECO:0000313" key="2">
    <source>
        <dbReference type="Proteomes" id="UP000679126"/>
    </source>
</evidence>
<dbReference type="RefSeq" id="WP_209143642.1">
    <property type="nucleotide sequence ID" value="NZ_JAGHKP010000001.1"/>
</dbReference>
<dbReference type="Pfam" id="PF14054">
    <property type="entry name" value="DUF4249"/>
    <property type="match status" value="1"/>
</dbReference>
<keyword evidence="2" id="KW-1185">Reference proteome</keyword>
<comment type="caution">
    <text evidence="1">The sequence shown here is derived from an EMBL/GenBank/DDBJ whole genome shotgun (WGS) entry which is preliminary data.</text>
</comment>
<reference evidence="2" key="1">
    <citation type="submission" date="2021-03" db="EMBL/GenBank/DDBJ databases">
        <title>Assistant Professor.</title>
        <authorList>
            <person name="Huq M.A."/>
        </authorList>
    </citation>
    <scope>NUCLEOTIDE SEQUENCE [LARGE SCALE GENOMIC DNA]</scope>
    <source>
        <strain evidence="2">MAH-28</strain>
    </source>
</reference>
<evidence type="ECO:0000313" key="1">
    <source>
        <dbReference type="EMBL" id="MBO9151437.1"/>
    </source>
</evidence>
<name>A0ABS3Y9T5_9BACT</name>
<gene>
    <name evidence="1" type="ORF">J7I43_04410</name>
</gene>
<proteinExistence type="predicted"/>
<protein>
    <submittedName>
        <fullName evidence="1">DUF4249 domain-containing protein</fullName>
    </submittedName>
</protein>
<accession>A0ABS3Y9T5</accession>
<dbReference type="EMBL" id="JAGHKP010000001">
    <property type="protein sequence ID" value="MBO9151437.1"/>
    <property type="molecule type" value="Genomic_DNA"/>
</dbReference>
<dbReference type="PROSITE" id="PS51257">
    <property type="entry name" value="PROKAR_LIPOPROTEIN"/>
    <property type="match status" value="1"/>
</dbReference>
<dbReference type="Proteomes" id="UP000679126">
    <property type="component" value="Unassembled WGS sequence"/>
</dbReference>
<dbReference type="InterPro" id="IPR025345">
    <property type="entry name" value="DUF4249"/>
</dbReference>